<dbReference type="EMBL" id="JACHIN010000004">
    <property type="protein sequence ID" value="MBB5078117.1"/>
    <property type="molecule type" value="Genomic_DNA"/>
</dbReference>
<reference evidence="1 2" key="1">
    <citation type="submission" date="2020-08" db="EMBL/GenBank/DDBJ databases">
        <title>Genomic Encyclopedia of Type Strains, Phase IV (KMG-IV): sequencing the most valuable type-strain genomes for metagenomic binning, comparative biology and taxonomic classification.</title>
        <authorList>
            <person name="Goeker M."/>
        </authorList>
    </citation>
    <scope>NUCLEOTIDE SEQUENCE [LARGE SCALE GENOMIC DNA]</scope>
    <source>
        <strain evidence="1 2">DSM 45385</strain>
    </source>
</reference>
<gene>
    <name evidence="1" type="ORF">HNR40_003592</name>
</gene>
<dbReference type="SUPFAM" id="SSF55486">
    <property type="entry name" value="Metalloproteases ('zincins'), catalytic domain"/>
    <property type="match status" value="1"/>
</dbReference>
<proteinExistence type="predicted"/>
<dbReference type="RefSeq" id="WP_184962547.1">
    <property type="nucleotide sequence ID" value="NZ_JACHIN010000004.1"/>
</dbReference>
<protein>
    <submittedName>
        <fullName evidence="1">Uncharacterized protein</fullName>
    </submittedName>
</protein>
<dbReference type="Proteomes" id="UP000568380">
    <property type="component" value="Unassembled WGS sequence"/>
</dbReference>
<organism evidence="1 2">
    <name type="scientific">Nonomuraea endophytica</name>
    <dbReference type="NCBI Taxonomy" id="714136"/>
    <lineage>
        <taxon>Bacteria</taxon>
        <taxon>Bacillati</taxon>
        <taxon>Actinomycetota</taxon>
        <taxon>Actinomycetes</taxon>
        <taxon>Streptosporangiales</taxon>
        <taxon>Streptosporangiaceae</taxon>
        <taxon>Nonomuraea</taxon>
    </lineage>
</organism>
<sequence>MLSVRLSKAVRSLPISVRTLGREAGLPGQVSVRELLRRTGTHTRPLNVKVLRYTWATNAPDANVHPVWPDAALGEVLHAANGWSMLDFWSASTLRLRELRFSVEPWRVLTGISQVGNRDDRGGMVNQTRAQAERDGVSFDGVDRVVVFMHPPPCNSGAIGGAAVLDQGGFLSFYDHEIGHVIGFEHAFGPCGDYVYHDDYSVMGFTGVQDRAVPTPPAFVGVTVISPGFFRSDRNLSPAALYRYVPEFAESSSVLRPDLSTSPRVRLAAFGQANLHDPVLAVVPTSQGEITVEYRARFGQDAAIQPAVVVHSIGRRPMLAWHGEQNPVWYEGTASVGTSLPTEYAVDTVLKVQVVAVTPDRRYVEVVLTDP</sequence>
<dbReference type="AlphaFoldDB" id="A0A7W8EH24"/>
<name>A0A7W8EH24_9ACTN</name>
<evidence type="ECO:0000313" key="2">
    <source>
        <dbReference type="Proteomes" id="UP000568380"/>
    </source>
</evidence>
<accession>A0A7W8EH24</accession>
<comment type="caution">
    <text evidence="1">The sequence shown here is derived from an EMBL/GenBank/DDBJ whole genome shotgun (WGS) entry which is preliminary data.</text>
</comment>
<evidence type="ECO:0000313" key="1">
    <source>
        <dbReference type="EMBL" id="MBB5078117.1"/>
    </source>
</evidence>
<keyword evidence="2" id="KW-1185">Reference proteome</keyword>